<comment type="similarity">
    <text evidence="1">Belongs to the peptidase C48 family.</text>
</comment>
<dbReference type="AlphaFoldDB" id="A0A484MMF3"/>
<evidence type="ECO:0000313" key="6">
    <source>
        <dbReference type="Proteomes" id="UP000595140"/>
    </source>
</evidence>
<evidence type="ECO:0000313" key="5">
    <source>
        <dbReference type="EMBL" id="VFQ90012.1"/>
    </source>
</evidence>
<evidence type="ECO:0000256" key="1">
    <source>
        <dbReference type="ARBA" id="ARBA00005234"/>
    </source>
</evidence>
<dbReference type="GO" id="GO:0006508">
    <property type="term" value="P:proteolysis"/>
    <property type="evidence" value="ECO:0007669"/>
    <property type="project" value="UniProtKB-KW"/>
</dbReference>
<gene>
    <name evidence="5" type="ORF">CCAM_LOCUS31788</name>
</gene>
<dbReference type="OrthoDB" id="5065855at2759"/>
<dbReference type="Pfam" id="PF02902">
    <property type="entry name" value="Peptidase_C48"/>
    <property type="match status" value="1"/>
</dbReference>
<dbReference type="Proteomes" id="UP000595140">
    <property type="component" value="Unassembled WGS sequence"/>
</dbReference>
<sequence>MNPTEFATPDSPIPQRRHSARIAMATAEVLCGQEQQLTEDDALDEIPLSKRMEKIQGLQNHQELVNVGQAKEEVINNLNLTSEVNGLAREYARPWSVCDFVYMPLNTGDHWVLIVLEGEGRTIRVYDSKGRKGKGCRALNTFMQCITELLQVLLDMLHVYDEHSDGPMGKRKFCIEAIDGCPQQDDGCNCGMFMLKFVEYLMMDGDITEVHSRDMERTTADMSHPPVKCRVLLYIARACVQELCHSLMISNLSEGMVNVSGAKRKCMPPTLESGPRSRNLSDEEEKELLEGLLHPLTKITDEDKKMYMSLLRPKVQVKPPVLQKKPKHNCGVQIRTIPDFLYMPVLDQGPTAEPTYLKNRREQNDPNPWEKTSGLTQKELQHRNLHLRWALAPLARFNRRHSTHYKLVEVINCNAFLLPGCKTWIHCAFKAATETSSVPELFFVEFYQYELQKYHFLSVTRITNRIKTTCDDCRYCRGKGIPHAVNKFTQGQKYYGGPILRSMWLT</sequence>
<reference evidence="5 6" key="1">
    <citation type="submission" date="2018-04" db="EMBL/GenBank/DDBJ databases">
        <authorList>
            <person name="Vogel A."/>
        </authorList>
    </citation>
    <scope>NUCLEOTIDE SEQUENCE [LARGE SCALE GENOMIC DNA]</scope>
</reference>
<evidence type="ECO:0000259" key="4">
    <source>
        <dbReference type="PROSITE" id="PS50600"/>
    </source>
</evidence>
<organism evidence="5 6">
    <name type="scientific">Cuscuta campestris</name>
    <dbReference type="NCBI Taxonomy" id="132261"/>
    <lineage>
        <taxon>Eukaryota</taxon>
        <taxon>Viridiplantae</taxon>
        <taxon>Streptophyta</taxon>
        <taxon>Embryophyta</taxon>
        <taxon>Tracheophyta</taxon>
        <taxon>Spermatophyta</taxon>
        <taxon>Magnoliopsida</taxon>
        <taxon>eudicotyledons</taxon>
        <taxon>Gunneridae</taxon>
        <taxon>Pentapetalae</taxon>
        <taxon>asterids</taxon>
        <taxon>lamiids</taxon>
        <taxon>Solanales</taxon>
        <taxon>Convolvulaceae</taxon>
        <taxon>Cuscuteae</taxon>
        <taxon>Cuscuta</taxon>
        <taxon>Cuscuta subgen. Grammica</taxon>
        <taxon>Cuscuta sect. Cleistogrammica</taxon>
    </lineage>
</organism>
<dbReference type="GO" id="GO:0008234">
    <property type="term" value="F:cysteine-type peptidase activity"/>
    <property type="evidence" value="ECO:0007669"/>
    <property type="project" value="InterPro"/>
</dbReference>
<protein>
    <recommendedName>
        <fullName evidence="4">Ubiquitin-like protease family profile domain-containing protein</fullName>
    </recommendedName>
</protein>
<dbReference type="EMBL" id="OOIL02003924">
    <property type="protein sequence ID" value="VFQ90012.1"/>
    <property type="molecule type" value="Genomic_DNA"/>
</dbReference>
<feature type="domain" description="Ubiquitin-like protease family profile" evidence="4">
    <location>
        <begin position="22"/>
        <end position="201"/>
    </location>
</feature>
<accession>A0A484MMF3</accession>
<name>A0A484MMF3_9ASTE</name>
<keyword evidence="6" id="KW-1185">Reference proteome</keyword>
<dbReference type="PANTHER" id="PTHR31470">
    <property type="entry name" value="CYSTEINE PROTEINASES SUPERFAMILY PROTEIN-RELATED-RELATED"/>
    <property type="match status" value="1"/>
</dbReference>
<keyword evidence="2" id="KW-0645">Protease</keyword>
<proteinExistence type="inferred from homology"/>
<keyword evidence="3" id="KW-0378">Hydrolase</keyword>
<dbReference type="PROSITE" id="PS50600">
    <property type="entry name" value="ULP_PROTEASE"/>
    <property type="match status" value="1"/>
</dbReference>
<dbReference type="PANTHER" id="PTHR31470:SF53">
    <property type="entry name" value="CYSTEINE PROTEINASES SUPERFAMILY PROTEIN-RELATED"/>
    <property type="match status" value="1"/>
</dbReference>
<dbReference type="InterPro" id="IPR022059">
    <property type="entry name" value="DUF3615"/>
</dbReference>
<dbReference type="InterPro" id="IPR003653">
    <property type="entry name" value="Peptidase_C48_C"/>
</dbReference>
<evidence type="ECO:0000256" key="3">
    <source>
        <dbReference type="ARBA" id="ARBA00022801"/>
    </source>
</evidence>
<dbReference type="SUPFAM" id="SSF54001">
    <property type="entry name" value="Cysteine proteinases"/>
    <property type="match status" value="1"/>
</dbReference>
<evidence type="ECO:0000256" key="2">
    <source>
        <dbReference type="ARBA" id="ARBA00022670"/>
    </source>
</evidence>
<dbReference type="InterPro" id="IPR038765">
    <property type="entry name" value="Papain-like_cys_pep_sf"/>
</dbReference>
<dbReference type="Pfam" id="PF12274">
    <property type="entry name" value="DUF3615"/>
    <property type="match status" value="1"/>
</dbReference>
<dbReference type="Gene3D" id="3.40.395.10">
    <property type="entry name" value="Adenoviral Proteinase, Chain A"/>
    <property type="match status" value="1"/>
</dbReference>